<keyword evidence="3" id="KW-0547">Nucleotide-binding</keyword>
<keyword evidence="5" id="KW-0408">Iron</keyword>
<accession>A0A1H9S4I4</accession>
<dbReference type="NCBIfam" id="TIGR00488">
    <property type="entry name" value="bis(5'-nucleosyl)-tetraphosphatase (symmetrical) YqeK"/>
    <property type="match status" value="1"/>
</dbReference>
<dbReference type="InterPro" id="IPR051094">
    <property type="entry name" value="Diverse_Catalytic_Enzymes"/>
</dbReference>
<dbReference type="PANTHER" id="PTHR35795:SF1">
    <property type="entry name" value="BIS(5'-NUCLEOSYL)-TETRAPHOSPHATASE, SYMMETRICAL"/>
    <property type="match status" value="1"/>
</dbReference>
<dbReference type="Proteomes" id="UP000199318">
    <property type="component" value="Unassembled WGS sequence"/>
</dbReference>
<gene>
    <name evidence="8" type="ORF">SAMN05444126_10640</name>
</gene>
<dbReference type="OrthoDB" id="9782134at2"/>
<dbReference type="CDD" id="cd00077">
    <property type="entry name" value="HDc"/>
    <property type="match status" value="1"/>
</dbReference>
<reference evidence="9" key="1">
    <citation type="submission" date="2016-10" db="EMBL/GenBank/DDBJ databases">
        <authorList>
            <person name="de Groot N.N."/>
        </authorList>
    </citation>
    <scope>NUCLEOTIDE SEQUENCE [LARGE SCALE GENOMIC DNA]</scope>
    <source>
        <strain evidence="9">10nlg</strain>
    </source>
</reference>
<protein>
    <recommendedName>
        <fullName evidence="1">bis(5'-nucleosyl)-tetraphosphatase (symmetrical)</fullName>
        <ecNumber evidence="1">3.6.1.41</ecNumber>
    </recommendedName>
</protein>
<dbReference type="EC" id="3.6.1.41" evidence="1"/>
<comment type="catalytic activity">
    <reaction evidence="6">
        <text>P(1),P(4)-bis(5'-adenosyl) tetraphosphate + H2O = 2 ADP + 2 H(+)</text>
        <dbReference type="Rhea" id="RHEA:24252"/>
        <dbReference type="ChEBI" id="CHEBI:15377"/>
        <dbReference type="ChEBI" id="CHEBI:15378"/>
        <dbReference type="ChEBI" id="CHEBI:58141"/>
        <dbReference type="ChEBI" id="CHEBI:456216"/>
        <dbReference type="EC" id="3.6.1.41"/>
    </reaction>
</comment>
<dbReference type="SMART" id="SM00471">
    <property type="entry name" value="HDc"/>
    <property type="match status" value="1"/>
</dbReference>
<dbReference type="GO" id="GO:0008803">
    <property type="term" value="F:bis(5'-nucleosyl)-tetraphosphatase (symmetrical) activity"/>
    <property type="evidence" value="ECO:0007669"/>
    <property type="project" value="UniProtKB-EC"/>
</dbReference>
<evidence type="ECO:0000313" key="8">
    <source>
        <dbReference type="EMBL" id="SER79838.1"/>
    </source>
</evidence>
<name>A0A1H9S4I4_9BACI</name>
<evidence type="ECO:0000313" key="9">
    <source>
        <dbReference type="Proteomes" id="UP000199318"/>
    </source>
</evidence>
<sequence length="189" mass="21845">MDEQQAWMFIAEALKPKRFEHTKRVVEEAERLQEKFGGDLKRIKYAAIVHDYAKYRDINQMRETVRESAVLPKNLLLYGDELLHAFVGAEYLRSEQGITDELILDAVRYHTTGRKGMTTEEKIVFLADYIEPGRTFKEAAEAREAAAEDLDKGCFKALKNTIIFLASEGESIYPDTFEAYNEIQQNLQR</sequence>
<dbReference type="GO" id="GO:0000166">
    <property type="term" value="F:nucleotide binding"/>
    <property type="evidence" value="ECO:0007669"/>
    <property type="project" value="UniProtKB-KW"/>
</dbReference>
<keyword evidence="4 8" id="KW-0378">Hydrolase</keyword>
<dbReference type="InterPro" id="IPR003607">
    <property type="entry name" value="HD/PDEase_dom"/>
</dbReference>
<proteinExistence type="predicted"/>
<dbReference type="AlphaFoldDB" id="A0A1H9S4I4"/>
<evidence type="ECO:0000256" key="2">
    <source>
        <dbReference type="ARBA" id="ARBA00022723"/>
    </source>
</evidence>
<dbReference type="STRING" id="1464123.SAMN05444126_10640"/>
<evidence type="ECO:0000259" key="7">
    <source>
        <dbReference type="PROSITE" id="PS51831"/>
    </source>
</evidence>
<evidence type="ECO:0000256" key="5">
    <source>
        <dbReference type="ARBA" id="ARBA00023004"/>
    </source>
</evidence>
<dbReference type="InterPro" id="IPR006674">
    <property type="entry name" value="HD_domain"/>
</dbReference>
<dbReference type="EMBL" id="FOGV01000006">
    <property type="protein sequence ID" value="SER79838.1"/>
    <property type="molecule type" value="Genomic_DNA"/>
</dbReference>
<evidence type="ECO:0000256" key="4">
    <source>
        <dbReference type="ARBA" id="ARBA00022801"/>
    </source>
</evidence>
<comment type="caution">
    <text evidence="8">The sequence shown here is derived from an EMBL/GenBank/DDBJ whole genome shotgun (WGS) entry which is preliminary data.</text>
</comment>
<dbReference type="PROSITE" id="PS51831">
    <property type="entry name" value="HD"/>
    <property type="match status" value="1"/>
</dbReference>
<dbReference type="PANTHER" id="PTHR35795">
    <property type="entry name" value="SLR1885 PROTEIN"/>
    <property type="match status" value="1"/>
</dbReference>
<organism evidence="8 9">
    <name type="scientific">Salisediminibacterium halotolerans</name>
    <dbReference type="NCBI Taxonomy" id="517425"/>
    <lineage>
        <taxon>Bacteria</taxon>
        <taxon>Bacillati</taxon>
        <taxon>Bacillota</taxon>
        <taxon>Bacilli</taxon>
        <taxon>Bacillales</taxon>
        <taxon>Bacillaceae</taxon>
        <taxon>Salisediminibacterium</taxon>
    </lineage>
</organism>
<evidence type="ECO:0000256" key="1">
    <source>
        <dbReference type="ARBA" id="ARBA00012506"/>
    </source>
</evidence>
<dbReference type="Pfam" id="PF01966">
    <property type="entry name" value="HD"/>
    <property type="match status" value="1"/>
</dbReference>
<dbReference type="RefSeq" id="WP_093072337.1">
    <property type="nucleotide sequence ID" value="NZ_FOGV01000006.1"/>
</dbReference>
<keyword evidence="9" id="KW-1185">Reference proteome</keyword>
<evidence type="ECO:0000256" key="6">
    <source>
        <dbReference type="ARBA" id="ARBA00049417"/>
    </source>
</evidence>
<dbReference type="SUPFAM" id="SSF109604">
    <property type="entry name" value="HD-domain/PDEase-like"/>
    <property type="match status" value="1"/>
</dbReference>
<dbReference type="Gene3D" id="1.10.3210.10">
    <property type="entry name" value="Hypothetical protein af1432"/>
    <property type="match status" value="1"/>
</dbReference>
<evidence type="ECO:0000256" key="3">
    <source>
        <dbReference type="ARBA" id="ARBA00022741"/>
    </source>
</evidence>
<feature type="domain" description="HD" evidence="7">
    <location>
        <begin position="18"/>
        <end position="133"/>
    </location>
</feature>
<dbReference type="InterPro" id="IPR005249">
    <property type="entry name" value="YqeK"/>
</dbReference>
<keyword evidence="2" id="KW-0479">Metal-binding</keyword>
<dbReference type="GO" id="GO:0046872">
    <property type="term" value="F:metal ion binding"/>
    <property type="evidence" value="ECO:0007669"/>
    <property type="project" value="UniProtKB-KW"/>
</dbReference>